<accession>A0A512BFX8</accession>
<dbReference type="AlphaFoldDB" id="A0A512BFX8"/>
<sequence length="67" mass="8095">MSLNRIRKSRSAWKLIVKEAINLTKISHIERYYFAKKQSKNSEKKYILMKRNTVAERGKTIIFKIFF</sequence>
<name>A0A512BFX8_9BACT</name>
<evidence type="ECO:0000313" key="1">
    <source>
        <dbReference type="EMBL" id="GEO10737.1"/>
    </source>
</evidence>
<evidence type="ECO:0000313" key="2">
    <source>
        <dbReference type="Proteomes" id="UP000321513"/>
    </source>
</evidence>
<protein>
    <submittedName>
        <fullName evidence="1">Uncharacterized protein</fullName>
    </submittedName>
</protein>
<keyword evidence="2" id="KW-1185">Reference proteome</keyword>
<comment type="caution">
    <text evidence="1">The sequence shown here is derived from an EMBL/GenBank/DDBJ whole genome shotgun (WGS) entry which is preliminary data.</text>
</comment>
<gene>
    <name evidence="1" type="ORF">SAE01_32330</name>
</gene>
<proteinExistence type="predicted"/>
<dbReference type="Proteomes" id="UP000321513">
    <property type="component" value="Unassembled WGS sequence"/>
</dbReference>
<reference evidence="1 2" key="1">
    <citation type="submission" date="2019-07" db="EMBL/GenBank/DDBJ databases">
        <title>Whole genome shotgun sequence of Segetibacter aerophilus NBRC 106135.</title>
        <authorList>
            <person name="Hosoyama A."/>
            <person name="Uohara A."/>
            <person name="Ohji S."/>
            <person name="Ichikawa N."/>
        </authorList>
    </citation>
    <scope>NUCLEOTIDE SEQUENCE [LARGE SCALE GENOMIC DNA]</scope>
    <source>
        <strain evidence="1 2">NBRC 106135</strain>
    </source>
</reference>
<organism evidence="1 2">
    <name type="scientific">Segetibacter aerophilus</name>
    <dbReference type="NCBI Taxonomy" id="670293"/>
    <lineage>
        <taxon>Bacteria</taxon>
        <taxon>Pseudomonadati</taxon>
        <taxon>Bacteroidota</taxon>
        <taxon>Chitinophagia</taxon>
        <taxon>Chitinophagales</taxon>
        <taxon>Chitinophagaceae</taxon>
        <taxon>Segetibacter</taxon>
    </lineage>
</organism>
<dbReference type="EMBL" id="BJYT01000012">
    <property type="protein sequence ID" value="GEO10737.1"/>
    <property type="molecule type" value="Genomic_DNA"/>
</dbReference>